<dbReference type="RefSeq" id="WP_215624903.1">
    <property type="nucleotide sequence ID" value="NZ_CP067089.2"/>
</dbReference>
<dbReference type="InterPro" id="IPR011990">
    <property type="entry name" value="TPR-like_helical_dom_sf"/>
</dbReference>
<dbReference type="Proteomes" id="UP000595917">
    <property type="component" value="Chromosome"/>
</dbReference>
<dbReference type="KEGG" id="bhc:JFL75_11635"/>
<dbReference type="Gene3D" id="1.25.40.10">
    <property type="entry name" value="Tetratricopeptide repeat domain"/>
    <property type="match status" value="1"/>
</dbReference>
<proteinExistence type="predicted"/>
<accession>A0A7T7XJZ2</accession>
<reference evidence="2" key="1">
    <citation type="submission" date="2021-01" db="EMBL/GenBank/DDBJ databases">
        <title>Description of Breznakiella homolactica.</title>
        <authorList>
            <person name="Song Y."/>
            <person name="Brune A."/>
        </authorList>
    </citation>
    <scope>NUCLEOTIDE SEQUENCE</scope>
    <source>
        <strain evidence="2">RmG30</strain>
    </source>
</reference>
<sequence>MPLMGTPGTMPGNSGPETDPPGRFTLACDLFRAGLLDEAYRIFSSLMNAAPPPALLANLALCHMEAGLWDGAVPLLENALAGVKRIPGGAALPGDSVAAALAKKSGNSLGYRLPLAENAGTLAPDCTRDILQRLLIDCCAELEDWERVRAIGSALSGKNYANVEAALAKAGNR</sequence>
<evidence type="ECO:0008006" key="4">
    <source>
        <dbReference type="Google" id="ProtNLM"/>
    </source>
</evidence>
<dbReference type="SUPFAM" id="SSF48452">
    <property type="entry name" value="TPR-like"/>
    <property type="match status" value="1"/>
</dbReference>
<dbReference type="AlphaFoldDB" id="A0A7T7XJZ2"/>
<evidence type="ECO:0000313" key="3">
    <source>
        <dbReference type="Proteomes" id="UP000595917"/>
    </source>
</evidence>
<organism evidence="2 3">
    <name type="scientific">Breznakiella homolactica</name>
    <dbReference type="NCBI Taxonomy" id="2798577"/>
    <lineage>
        <taxon>Bacteria</taxon>
        <taxon>Pseudomonadati</taxon>
        <taxon>Spirochaetota</taxon>
        <taxon>Spirochaetia</taxon>
        <taxon>Spirochaetales</taxon>
        <taxon>Breznakiellaceae</taxon>
        <taxon>Breznakiella</taxon>
    </lineage>
</organism>
<protein>
    <recommendedName>
        <fullName evidence="4">Tetratricopeptide repeat protein</fullName>
    </recommendedName>
</protein>
<evidence type="ECO:0000256" key="1">
    <source>
        <dbReference type="SAM" id="MobiDB-lite"/>
    </source>
</evidence>
<evidence type="ECO:0000313" key="2">
    <source>
        <dbReference type="EMBL" id="QQO07597.1"/>
    </source>
</evidence>
<gene>
    <name evidence="2" type="ORF">JFL75_11635</name>
</gene>
<dbReference type="EMBL" id="CP067089">
    <property type="protein sequence ID" value="QQO07597.1"/>
    <property type="molecule type" value="Genomic_DNA"/>
</dbReference>
<keyword evidence="3" id="KW-1185">Reference proteome</keyword>
<name>A0A7T7XJZ2_9SPIR</name>
<feature type="region of interest" description="Disordered" evidence="1">
    <location>
        <begin position="1"/>
        <end position="21"/>
    </location>
</feature>